<dbReference type="InterPro" id="IPR041679">
    <property type="entry name" value="DNA2/NAM7-like_C"/>
</dbReference>
<dbReference type="Pfam" id="PF13087">
    <property type="entry name" value="AAA_12"/>
    <property type="match status" value="1"/>
</dbReference>
<evidence type="ECO:0000259" key="9">
    <source>
        <dbReference type="SMART" id="SM00382"/>
    </source>
</evidence>
<feature type="compositionally biased region" description="Basic and acidic residues" evidence="8">
    <location>
        <begin position="895"/>
        <end position="905"/>
    </location>
</feature>
<keyword evidence="5" id="KW-0067">ATP-binding</keyword>
<evidence type="ECO:0000313" key="11">
    <source>
        <dbReference type="EMBL" id="KAJ3842920.1"/>
    </source>
</evidence>
<keyword evidence="3" id="KW-0378">Hydrolase</keyword>
<comment type="caution">
    <text evidence="11">The sequence shown here is derived from an EMBL/GenBank/DDBJ whole genome shotgun (WGS) entry which is preliminary data.</text>
</comment>
<evidence type="ECO:0000256" key="2">
    <source>
        <dbReference type="ARBA" id="ARBA00022741"/>
    </source>
</evidence>
<dbReference type="Pfam" id="PF13086">
    <property type="entry name" value="AAA_11"/>
    <property type="match status" value="1"/>
</dbReference>
<feature type="compositionally biased region" description="Polar residues" evidence="8">
    <location>
        <begin position="1798"/>
        <end position="1810"/>
    </location>
</feature>
<feature type="region of interest" description="Disordered" evidence="8">
    <location>
        <begin position="887"/>
        <end position="989"/>
    </location>
</feature>
<dbReference type="Pfam" id="PF23576">
    <property type="entry name" value="SEN1_barrel"/>
    <property type="match status" value="1"/>
</dbReference>
<feature type="domain" description="AAA+ ATPase" evidence="9">
    <location>
        <begin position="1268"/>
        <end position="1724"/>
    </location>
</feature>
<protein>
    <submittedName>
        <fullName evidence="11">SEN1 N terminal-domain-containing protein</fullName>
    </submittedName>
</protein>
<dbReference type="GO" id="GO:0016787">
    <property type="term" value="F:hydrolase activity"/>
    <property type="evidence" value="ECO:0007669"/>
    <property type="project" value="UniProtKB-KW"/>
</dbReference>
<name>A0AA38PHU7_9AGAR</name>
<keyword evidence="2" id="KW-0547">Nucleotide-binding</keyword>
<evidence type="ECO:0000256" key="7">
    <source>
        <dbReference type="SAM" id="Coils"/>
    </source>
</evidence>
<dbReference type="GO" id="GO:0005524">
    <property type="term" value="F:ATP binding"/>
    <property type="evidence" value="ECO:0007669"/>
    <property type="project" value="UniProtKB-KW"/>
</dbReference>
<organism evidence="11 12">
    <name type="scientific">Lentinula raphanica</name>
    <dbReference type="NCBI Taxonomy" id="153919"/>
    <lineage>
        <taxon>Eukaryota</taxon>
        <taxon>Fungi</taxon>
        <taxon>Dikarya</taxon>
        <taxon>Basidiomycota</taxon>
        <taxon>Agaricomycotina</taxon>
        <taxon>Agaricomycetes</taxon>
        <taxon>Agaricomycetidae</taxon>
        <taxon>Agaricales</taxon>
        <taxon>Marasmiineae</taxon>
        <taxon>Omphalotaceae</taxon>
        <taxon>Lentinula</taxon>
    </lineage>
</organism>
<dbReference type="EMBL" id="MU805990">
    <property type="protein sequence ID" value="KAJ3842920.1"/>
    <property type="molecule type" value="Genomic_DNA"/>
</dbReference>
<evidence type="ECO:0000256" key="3">
    <source>
        <dbReference type="ARBA" id="ARBA00022801"/>
    </source>
</evidence>
<dbReference type="Gene3D" id="3.40.50.300">
    <property type="entry name" value="P-loop containing nucleotide triphosphate hydrolases"/>
    <property type="match status" value="2"/>
</dbReference>
<sequence>MTGLPRVAAETAVKDLLQRLHDTPRNSELVQEAELETIYAYLRRSTTQNTKIHWFCRHAESLTREAAVFLLRLFAYSSPKVETWKGWLNDCLVACSECVLGFEKAKVSSRHSYFGAFPDHIIGAFWESFNNWELNHILSQVSEPPGWEDPTHIPTPILYRMICNFQVFQDARIQAFLAQTPLPRLPSDWPMNYIPPAMLVLMMHGNVTLREWAVKLASRCTVVPISQDDASSLPYNQALEVILSLFTSPKVQLATPISLVSDAVTLWKSFYMVLRLLHPTHIMYRSSRRVDIRHMVTGHLHDHGVEFKTVLQCFTLILKRLGKDIWHGEGPEYPQVVFDAFKDNPYLDTFLVEDDLSSEKNPWFFNWLPEFLLTIRDQPVYTEVIAKIADFMYEELQHDRFKSTRPIIVACASRLLKGQNSHGGLAVANALDIHAEALVTVAFAQSHQGVEWKTAREVTRDLIHTYLLQDLRNIHDAISRSTVVLALSLKKAEKDGSKPRVHDDGRDSMTPLVIREQIWKKIYVHLRPSDTQGVASILSVLASASHLDSILKSSFAPALQFPGLSALLDSVNRSLEIIRSGFSELTSGYEMSIAAPQLLRHPGVAKDIVKLMLSPVDDLRGGAMGIVTQADDDGSDGRRECFLWLFDNHCQESFDGSFELLKVFNDYAPRIPEACSLSKSLVRCFTDIIGILGSKHGGLLQRPDSNRPDGPGRRVEELWTLMCKSIMVIFKRTPSWSQYYKSEVMTEWMRDALIFARDLLGERADFESAATTASANPDPSKIEKRMLVDLHEILAELSRWLRLTDEELLHQSCTLIQMLLDLFREKQNPPQQEVLQKLTKQVADVRKREGSSITCHLDRAKLLSLEAALASFDEDDVEIVEIAKPPKLPKGSSELQKKVKSEVRSKSSSTSSIISTKGLPASSSKSKSRQFSATDQERLDAAHTIPKFRKSSGTVQHLSQASLPPKPSRGEKDESNSSSEESADEESQGTLMAGLAKMQQSPKIRKQVERRRQVKILELPHLERNAQEVRLQKRDEARQKALRFKPDISELHRTLLSWNYQHDGPFPPKTEWRLYSIPDTFSDFSHYRAVFEPLLLMECWAQLLQSKDEPPESYQCKVTSRLYNGQWADLEVIFVGDLGRDWFLTENDIVLLRQTEGKSTILAKALTFRRPANIPAEAGLRCYFPPGTPDPGLQIQSQWTICKVFSLSTLHREYAALVAAQHYDFADRILRPYLALPVTVDDQEVKRITEKYQVNEPQAKAIVNALQSDGFVLIQGPPGTGKTSTICALISALLQTQASGPLKTAEKRKVLLCAPSNAAIDEIVYRLKDKYRSLKIVRTGAAQSIGANVKEVSLDSLIEEKLGPEDQSESNETTKEMVAARQEFQNLKNLRQNKIQELQKLRDSASHSDSLELEVKQMTIKVTSLRQRLDALRDKRTSESRKMDTARRRARDEVLREADVICSTLSGTGHENLEQYEFEMVIIDEAAQAIELSSLIPLRYKCRSCVMVGDPQQLPPTVISMEASKYHYNQSLFVRLQKQRPDAVHLLSIQYRMHPDISQLPSRIFYNNRLRDGPDMDTKTVQPWHTHSKLGTYRFFNVKVGLEESSGRSLKNKAEVDVAVALFNRLRKDFPSVDFSSRVGVVSMYSAQIRELKVAFEQRFGRDILSQVDFRTVDGFQGQEKDVIILSCVRAGPGIVSIGHVKDIRRMNVAITRAKSSLFILGNAATLERSNDTWKDIAADARDRNVLTEVDVSYFTAPSTLTTTGSSPRKSKQAKTAQVSTLPPPPDLLTPKELKAAASSSTPKVTSSERPTVDDLPLDEKKGKRKLDDVVRTSHVQEPKPSTSSTSNTPVPPPRKRPKQGPSLFIPKNKNKVGLTAFQ</sequence>
<evidence type="ECO:0000313" key="12">
    <source>
        <dbReference type="Proteomes" id="UP001163846"/>
    </source>
</evidence>
<dbReference type="InterPro" id="IPR024481">
    <property type="entry name" value="Helicase_Sen1_N"/>
</dbReference>
<dbReference type="GO" id="GO:0006369">
    <property type="term" value="P:termination of RNA polymerase II transcription"/>
    <property type="evidence" value="ECO:0007669"/>
    <property type="project" value="TreeGrafter"/>
</dbReference>
<accession>A0AA38PHU7</accession>
<dbReference type="Proteomes" id="UP001163846">
    <property type="component" value="Unassembled WGS sequence"/>
</dbReference>
<dbReference type="GO" id="GO:0003678">
    <property type="term" value="F:DNA helicase activity"/>
    <property type="evidence" value="ECO:0007669"/>
    <property type="project" value="UniProtKB-EC"/>
</dbReference>
<dbReference type="GO" id="GO:0005694">
    <property type="term" value="C:chromosome"/>
    <property type="evidence" value="ECO:0007669"/>
    <property type="project" value="UniProtKB-ARBA"/>
</dbReference>
<keyword evidence="12" id="KW-1185">Reference proteome</keyword>
<dbReference type="SMART" id="SM00487">
    <property type="entry name" value="DEXDc"/>
    <property type="match status" value="1"/>
</dbReference>
<comment type="similarity">
    <text evidence="1">Belongs to the DNA2/NAM7 helicase family.</text>
</comment>
<dbReference type="GO" id="GO:0001147">
    <property type="term" value="F:transcription termination site sequence-specific DNA binding"/>
    <property type="evidence" value="ECO:0007669"/>
    <property type="project" value="TreeGrafter"/>
</dbReference>
<evidence type="ECO:0000256" key="6">
    <source>
        <dbReference type="ARBA" id="ARBA00048432"/>
    </source>
</evidence>
<dbReference type="PANTHER" id="PTHR10887:SF495">
    <property type="entry name" value="HELICASE SENATAXIN ISOFORM X1-RELATED"/>
    <property type="match status" value="1"/>
</dbReference>
<dbReference type="GO" id="GO:0016604">
    <property type="term" value="C:nuclear body"/>
    <property type="evidence" value="ECO:0007669"/>
    <property type="project" value="TreeGrafter"/>
</dbReference>
<dbReference type="InterPro" id="IPR014001">
    <property type="entry name" value="Helicase_ATP-bd"/>
</dbReference>
<feature type="compositionally biased region" description="Low complexity" evidence="8">
    <location>
        <begin position="906"/>
        <end position="925"/>
    </location>
</feature>
<keyword evidence="7" id="KW-0175">Coiled coil</keyword>
<evidence type="ECO:0000259" key="10">
    <source>
        <dbReference type="SMART" id="SM00487"/>
    </source>
</evidence>
<evidence type="ECO:0000256" key="4">
    <source>
        <dbReference type="ARBA" id="ARBA00022806"/>
    </source>
</evidence>
<dbReference type="SUPFAM" id="SSF52540">
    <property type="entry name" value="P-loop containing nucleoside triphosphate hydrolases"/>
    <property type="match status" value="1"/>
</dbReference>
<feature type="compositionally biased region" description="Basic and acidic residues" evidence="8">
    <location>
        <begin position="1818"/>
        <end position="1838"/>
    </location>
</feature>
<evidence type="ECO:0000256" key="5">
    <source>
        <dbReference type="ARBA" id="ARBA00022840"/>
    </source>
</evidence>
<feature type="compositionally biased region" description="Polar residues" evidence="8">
    <location>
        <begin position="1758"/>
        <end position="1780"/>
    </location>
</feature>
<keyword evidence="4" id="KW-0347">Helicase</keyword>
<gene>
    <name evidence="11" type="ORF">F5878DRAFT_344734</name>
</gene>
<dbReference type="CDD" id="cd18042">
    <property type="entry name" value="DEXXQc_SETX"/>
    <property type="match status" value="1"/>
</dbReference>
<feature type="region of interest" description="Disordered" evidence="8">
    <location>
        <begin position="1758"/>
        <end position="1879"/>
    </location>
</feature>
<dbReference type="InterPro" id="IPR056474">
    <property type="entry name" value="SEN1_barrel"/>
</dbReference>
<dbReference type="InterPro" id="IPR003593">
    <property type="entry name" value="AAA+_ATPase"/>
</dbReference>
<dbReference type="Pfam" id="PF12726">
    <property type="entry name" value="SEN1_N"/>
    <property type="match status" value="1"/>
</dbReference>
<feature type="coiled-coil region" evidence="7">
    <location>
        <begin position="1370"/>
        <end position="1449"/>
    </location>
</feature>
<comment type="catalytic activity">
    <reaction evidence="6">
        <text>ATP + H2O = ADP + phosphate + H(+)</text>
        <dbReference type="Rhea" id="RHEA:13065"/>
        <dbReference type="ChEBI" id="CHEBI:15377"/>
        <dbReference type="ChEBI" id="CHEBI:15378"/>
        <dbReference type="ChEBI" id="CHEBI:30616"/>
        <dbReference type="ChEBI" id="CHEBI:43474"/>
        <dbReference type="ChEBI" id="CHEBI:456216"/>
        <dbReference type="EC" id="3.6.4.12"/>
    </reaction>
    <physiologicalReaction direction="left-to-right" evidence="6">
        <dbReference type="Rhea" id="RHEA:13066"/>
    </physiologicalReaction>
</comment>
<dbReference type="InterPro" id="IPR027417">
    <property type="entry name" value="P-loop_NTPase"/>
</dbReference>
<feature type="compositionally biased region" description="Low complexity" evidence="8">
    <location>
        <begin position="1839"/>
        <end position="1849"/>
    </location>
</feature>
<proteinExistence type="inferred from homology"/>
<evidence type="ECO:0000256" key="1">
    <source>
        <dbReference type="ARBA" id="ARBA00007913"/>
    </source>
</evidence>
<evidence type="ECO:0000256" key="8">
    <source>
        <dbReference type="SAM" id="MobiDB-lite"/>
    </source>
</evidence>
<dbReference type="SMART" id="SM00382">
    <property type="entry name" value="AAA"/>
    <property type="match status" value="1"/>
</dbReference>
<dbReference type="InterPro" id="IPR047187">
    <property type="entry name" value="SF1_C_Upf1"/>
</dbReference>
<reference evidence="11" key="1">
    <citation type="submission" date="2022-08" db="EMBL/GenBank/DDBJ databases">
        <authorList>
            <consortium name="DOE Joint Genome Institute"/>
            <person name="Min B."/>
            <person name="Riley R."/>
            <person name="Sierra-Patev S."/>
            <person name="Naranjo-Ortiz M."/>
            <person name="Looney B."/>
            <person name="Konkel Z."/>
            <person name="Slot J.C."/>
            <person name="Sakamoto Y."/>
            <person name="Steenwyk J.L."/>
            <person name="Rokas A."/>
            <person name="Carro J."/>
            <person name="Camarero S."/>
            <person name="Ferreira P."/>
            <person name="Molpeceres G."/>
            <person name="Ruiz-Duenas F.J."/>
            <person name="Serrano A."/>
            <person name="Henrissat B."/>
            <person name="Drula E."/>
            <person name="Hughes K.W."/>
            <person name="Mata J.L."/>
            <person name="Ishikawa N.K."/>
            <person name="Vargas-Isla R."/>
            <person name="Ushijima S."/>
            <person name="Smith C.A."/>
            <person name="Ahrendt S."/>
            <person name="Andreopoulos W."/>
            <person name="He G."/>
            <person name="Labutti K."/>
            <person name="Lipzen A."/>
            <person name="Ng V."/>
            <person name="Sandor L."/>
            <person name="Barry K."/>
            <person name="Martinez A.T."/>
            <person name="Xiao Y."/>
            <person name="Gibbons J.G."/>
            <person name="Terashima K."/>
            <person name="Hibbett D.S."/>
            <person name="Grigoriev I.V."/>
        </authorList>
    </citation>
    <scope>NUCLEOTIDE SEQUENCE</scope>
    <source>
        <strain evidence="11">TFB9207</strain>
    </source>
</reference>
<dbReference type="InterPro" id="IPR045055">
    <property type="entry name" value="DNA2/NAM7-like"/>
</dbReference>
<dbReference type="InterPro" id="IPR041677">
    <property type="entry name" value="DNA2/NAM7_AAA_11"/>
</dbReference>
<feature type="domain" description="Helicase ATP-binding" evidence="10">
    <location>
        <begin position="1250"/>
        <end position="1550"/>
    </location>
</feature>
<feature type="compositionally biased region" description="Polar residues" evidence="8">
    <location>
        <begin position="951"/>
        <end position="962"/>
    </location>
</feature>
<dbReference type="CDD" id="cd18808">
    <property type="entry name" value="SF1_C_Upf1"/>
    <property type="match status" value="1"/>
</dbReference>
<dbReference type="PANTHER" id="PTHR10887">
    <property type="entry name" value="DNA2/NAM7 HELICASE FAMILY"/>
    <property type="match status" value="1"/>
</dbReference>
<dbReference type="FunFam" id="3.40.50.300:FF:000326">
    <property type="entry name" value="P-loop containing nucleoside triphosphate hydrolase"/>
    <property type="match status" value="1"/>
</dbReference>